<keyword evidence="4" id="KW-0862">Zinc</keyword>
<dbReference type="PANTHER" id="PTHR30471:SF3">
    <property type="entry name" value="UPF0758 PROTEIN YEES-RELATED"/>
    <property type="match status" value="1"/>
</dbReference>
<evidence type="ECO:0000256" key="4">
    <source>
        <dbReference type="ARBA" id="ARBA00022833"/>
    </source>
</evidence>
<reference evidence="8 9" key="1">
    <citation type="journal article" date="2013" name="Genome Announc.">
        <title>Genome Sequence of Thalassolituus oleivorans MIL-1 (DSM 14913T).</title>
        <authorList>
            <person name="Golyshin P.N."/>
            <person name="Werner J."/>
            <person name="Chernikova T.N."/>
            <person name="Tran H."/>
            <person name="Ferrer M."/>
            <person name="Yakimov M.M."/>
            <person name="Teeling H."/>
            <person name="Golyshina O.V."/>
        </authorList>
    </citation>
    <scope>NUCLEOTIDE SEQUENCE [LARGE SCALE GENOMIC DNA]</scope>
    <source>
        <strain evidence="8 9">MIL-1</strain>
    </source>
</reference>
<evidence type="ECO:0000313" key="9">
    <source>
        <dbReference type="Proteomes" id="UP000011866"/>
    </source>
</evidence>
<dbReference type="KEGG" id="tol:TOL_0211"/>
<dbReference type="InterPro" id="IPR010994">
    <property type="entry name" value="RuvA_2-like"/>
</dbReference>
<dbReference type="InterPro" id="IPR037518">
    <property type="entry name" value="MPN"/>
</dbReference>
<organism evidence="8 9">
    <name type="scientific">Thalassolituus oleivorans MIL-1</name>
    <dbReference type="NCBI Taxonomy" id="1298593"/>
    <lineage>
        <taxon>Bacteria</taxon>
        <taxon>Pseudomonadati</taxon>
        <taxon>Pseudomonadota</taxon>
        <taxon>Gammaproteobacteria</taxon>
        <taxon>Oceanospirillales</taxon>
        <taxon>Oceanospirillaceae</taxon>
        <taxon>Thalassolituus</taxon>
    </lineage>
</organism>
<evidence type="ECO:0000256" key="2">
    <source>
        <dbReference type="ARBA" id="ARBA00022723"/>
    </source>
</evidence>
<dbReference type="Gene3D" id="3.40.140.10">
    <property type="entry name" value="Cytidine Deaminase, domain 2"/>
    <property type="match status" value="1"/>
</dbReference>
<dbReference type="InterPro" id="IPR001405">
    <property type="entry name" value="UPF0758"/>
</dbReference>
<dbReference type="CDD" id="cd08071">
    <property type="entry name" value="MPN_DUF2466"/>
    <property type="match status" value="1"/>
</dbReference>
<name>M5DYQ5_9GAMM</name>
<keyword evidence="2" id="KW-0479">Metal-binding</keyword>
<accession>M5DYQ5</accession>
<dbReference type="eggNOG" id="COG2003">
    <property type="taxonomic scope" value="Bacteria"/>
</dbReference>
<dbReference type="HOGENOM" id="CLU_073529_0_1_6"/>
<dbReference type="Pfam" id="PF04002">
    <property type="entry name" value="RadC"/>
    <property type="match status" value="1"/>
</dbReference>
<evidence type="ECO:0000256" key="5">
    <source>
        <dbReference type="ARBA" id="ARBA00023049"/>
    </source>
</evidence>
<sequence length="228" mass="25229">MEVGMAICDWPAQERPREKLLEQGSKSLSDAELLAIFLRTGVTGKSAVDLARELLNDFGGLRPLLVASQGKFCESHGLGPAKYAQLQAVLEMARRHLAEELRRGDALTSPEHTRQYLQAQLRDLDYEVFACLFLDNQNRVVKYDELFRGTIDGAAVYPREVLKKALAQGAAAVIFAHNHPSGIAEPSSADRVITDRLQQALSLVDIRVLDHLVIGDGYCVSFAERGWI</sequence>
<dbReference type="InterPro" id="IPR025657">
    <property type="entry name" value="RadC_JAB"/>
</dbReference>
<feature type="domain" description="MPN" evidence="7">
    <location>
        <begin position="106"/>
        <end position="228"/>
    </location>
</feature>
<dbReference type="InterPro" id="IPR046778">
    <property type="entry name" value="UPF0758_N"/>
</dbReference>
<dbReference type="PROSITE" id="PS50249">
    <property type="entry name" value="MPN"/>
    <property type="match status" value="1"/>
</dbReference>
<keyword evidence="1" id="KW-0645">Protease</keyword>
<evidence type="ECO:0000313" key="8">
    <source>
        <dbReference type="EMBL" id="CCU70659.1"/>
    </source>
</evidence>
<dbReference type="EMBL" id="HF680312">
    <property type="protein sequence ID" value="CCU70659.1"/>
    <property type="molecule type" value="Genomic_DNA"/>
</dbReference>
<dbReference type="AlphaFoldDB" id="M5DYQ5"/>
<evidence type="ECO:0000256" key="1">
    <source>
        <dbReference type="ARBA" id="ARBA00022670"/>
    </source>
</evidence>
<keyword evidence="5" id="KW-0482">Metalloprotease</keyword>
<dbReference type="PANTHER" id="PTHR30471">
    <property type="entry name" value="DNA REPAIR PROTEIN RADC"/>
    <property type="match status" value="1"/>
</dbReference>
<evidence type="ECO:0000256" key="3">
    <source>
        <dbReference type="ARBA" id="ARBA00022801"/>
    </source>
</evidence>
<dbReference type="GO" id="GO:0006508">
    <property type="term" value="P:proteolysis"/>
    <property type="evidence" value="ECO:0007669"/>
    <property type="project" value="UniProtKB-KW"/>
</dbReference>
<keyword evidence="3" id="KW-0378">Hydrolase</keyword>
<dbReference type="PROSITE" id="PS01302">
    <property type="entry name" value="UPF0758"/>
    <property type="match status" value="1"/>
</dbReference>
<dbReference type="PATRIC" id="fig|1298593.3.peg.208"/>
<dbReference type="SUPFAM" id="SSF47781">
    <property type="entry name" value="RuvA domain 2-like"/>
    <property type="match status" value="1"/>
</dbReference>
<dbReference type="Pfam" id="PF20582">
    <property type="entry name" value="UPF0758_N"/>
    <property type="match status" value="1"/>
</dbReference>
<dbReference type="GO" id="GO:0046872">
    <property type="term" value="F:metal ion binding"/>
    <property type="evidence" value="ECO:0007669"/>
    <property type="project" value="UniProtKB-KW"/>
</dbReference>
<proteinExistence type="inferred from homology"/>
<gene>
    <name evidence="8" type="ORF">TOL_0211</name>
</gene>
<dbReference type="STRING" id="187493.CN03_01615"/>
<dbReference type="NCBIfam" id="NF000642">
    <property type="entry name" value="PRK00024.1"/>
    <property type="match status" value="1"/>
</dbReference>
<protein>
    <submittedName>
        <fullName evidence="8">RadC gene product</fullName>
    </submittedName>
</protein>
<dbReference type="NCBIfam" id="TIGR00608">
    <property type="entry name" value="radc"/>
    <property type="match status" value="1"/>
</dbReference>
<evidence type="ECO:0000259" key="7">
    <source>
        <dbReference type="PROSITE" id="PS50249"/>
    </source>
</evidence>
<dbReference type="SUPFAM" id="SSF102712">
    <property type="entry name" value="JAB1/MPN domain"/>
    <property type="match status" value="1"/>
</dbReference>
<comment type="similarity">
    <text evidence="6">Belongs to the UPF0758 family.</text>
</comment>
<evidence type="ECO:0000256" key="6">
    <source>
        <dbReference type="RuleBase" id="RU003797"/>
    </source>
</evidence>
<keyword evidence="9" id="KW-1185">Reference proteome</keyword>
<dbReference type="GO" id="GO:0008237">
    <property type="term" value="F:metallopeptidase activity"/>
    <property type="evidence" value="ECO:0007669"/>
    <property type="project" value="UniProtKB-KW"/>
</dbReference>
<dbReference type="Proteomes" id="UP000011866">
    <property type="component" value="Chromosome"/>
</dbReference>
<dbReference type="InterPro" id="IPR020891">
    <property type="entry name" value="UPF0758_CS"/>
</dbReference>